<proteinExistence type="predicted"/>
<keyword evidence="4" id="KW-1185">Reference proteome</keyword>
<dbReference type="OMA" id="FNIREWV"/>
<dbReference type="GeneID" id="114576108"/>
<evidence type="ECO:0000313" key="4">
    <source>
        <dbReference type="Proteomes" id="UP000887567"/>
    </source>
</evidence>
<dbReference type="KEGG" id="epa:114576108"/>
<feature type="transmembrane region" description="Helical" evidence="1">
    <location>
        <begin position="12"/>
        <end position="29"/>
    </location>
</feature>
<dbReference type="EnsemblMetazoa" id="XM_028662186.1">
    <property type="protein sequence ID" value="XP_028517987.1"/>
    <property type="gene ID" value="LOC114576108"/>
</dbReference>
<dbReference type="AlphaFoldDB" id="A0A913YTY7"/>
<dbReference type="PANTHER" id="PTHR33153">
    <property type="entry name" value="MYND-TYPE DOMAIN-CONTAINING PROTEIN"/>
    <property type="match status" value="1"/>
</dbReference>
<reference evidence="3" key="1">
    <citation type="submission" date="2022-11" db="UniProtKB">
        <authorList>
            <consortium name="EnsemblMetazoa"/>
        </authorList>
    </citation>
    <scope>IDENTIFICATION</scope>
</reference>
<sequence>MDNCWRENKNQFVLVFLAVLVQLNIFKKVKVNFLMVGHTHEDVDQLFSRIRQRIFNKMLGFSLLSLPFLELLEAIARSSSPTTCVQLITSMFNIREWVEPARVELHNISNAHCFVIKRSTGPNCEVVLKYKQWSRDNEWLPPGSGIPVLKPNVTPQGLPTFCEPSPDKVDLERLKREIPKFYESRKFDESHKQWWDDFLNNRHGYYSRPGQHLAEWPLPNIIEKKNQQQESESGDQEQEIGILGIPRPTNVPLEVEQHVSSQLDSIPEIYTGPYRPPVRSVTQVGSYENVEVGHLVAVNLQNYKPPNIAEVVARTDKEFTVKWFKGGYRKEWKPDNRWPECSIPQQSVILYGFSLENNRFTADTAKFLRRAYKDVAN</sequence>
<feature type="domain" description="DUF7869" evidence="2">
    <location>
        <begin position="1"/>
        <end position="136"/>
    </location>
</feature>
<dbReference type="Proteomes" id="UP000887567">
    <property type="component" value="Unplaced"/>
</dbReference>
<evidence type="ECO:0000313" key="3">
    <source>
        <dbReference type="EnsemblMetazoa" id="XP_028517987.1"/>
    </source>
</evidence>
<name>A0A913YTY7_EXADI</name>
<evidence type="ECO:0000256" key="1">
    <source>
        <dbReference type="SAM" id="Phobius"/>
    </source>
</evidence>
<dbReference type="Pfam" id="PF25273">
    <property type="entry name" value="DUF7869"/>
    <property type="match status" value="1"/>
</dbReference>
<keyword evidence="1" id="KW-1133">Transmembrane helix</keyword>
<keyword evidence="1" id="KW-0472">Membrane</keyword>
<dbReference type="OrthoDB" id="5988716at2759"/>
<dbReference type="PANTHER" id="PTHR33153:SF3">
    <property type="entry name" value="TRAFFICKING PROTEIN PARTICLE COMPLEX SUBUNIT 11 DOMAIN-CONTAINING PROTEIN"/>
    <property type="match status" value="1"/>
</dbReference>
<keyword evidence="1" id="KW-0812">Transmembrane</keyword>
<protein>
    <recommendedName>
        <fullName evidence="2">DUF7869 domain-containing protein</fullName>
    </recommendedName>
</protein>
<dbReference type="RefSeq" id="XP_028517987.1">
    <property type="nucleotide sequence ID" value="XM_028662186.1"/>
</dbReference>
<evidence type="ECO:0000259" key="2">
    <source>
        <dbReference type="Pfam" id="PF25273"/>
    </source>
</evidence>
<dbReference type="InterPro" id="IPR057191">
    <property type="entry name" value="DUF7869"/>
</dbReference>
<organism evidence="3 4">
    <name type="scientific">Exaiptasia diaphana</name>
    <name type="common">Tropical sea anemone</name>
    <name type="synonym">Aiptasia pulchella</name>
    <dbReference type="NCBI Taxonomy" id="2652724"/>
    <lineage>
        <taxon>Eukaryota</taxon>
        <taxon>Metazoa</taxon>
        <taxon>Cnidaria</taxon>
        <taxon>Anthozoa</taxon>
        <taxon>Hexacorallia</taxon>
        <taxon>Actiniaria</taxon>
        <taxon>Aiptasiidae</taxon>
        <taxon>Exaiptasia</taxon>
    </lineage>
</organism>
<accession>A0A913YTY7</accession>